<dbReference type="Proteomes" id="UP001499984">
    <property type="component" value="Unassembled WGS sequence"/>
</dbReference>
<dbReference type="Pfam" id="PF00400">
    <property type="entry name" value="WD40"/>
    <property type="match status" value="1"/>
</dbReference>
<keyword evidence="5" id="KW-1185">Reference proteome</keyword>
<dbReference type="EMBL" id="BAAAZY010000011">
    <property type="protein sequence ID" value="GAA4062866.1"/>
    <property type="molecule type" value="Genomic_DNA"/>
</dbReference>
<evidence type="ECO:0000256" key="2">
    <source>
        <dbReference type="ARBA" id="ARBA00022737"/>
    </source>
</evidence>
<dbReference type="InterPro" id="IPR015943">
    <property type="entry name" value="WD40/YVTN_repeat-like_dom_sf"/>
</dbReference>
<dbReference type="InterPro" id="IPR019775">
    <property type="entry name" value="WD40_repeat_CS"/>
</dbReference>
<gene>
    <name evidence="4" type="ORF">GCM10022233_40980</name>
</gene>
<dbReference type="PANTHER" id="PTHR19879:SF9">
    <property type="entry name" value="TRANSCRIPTION INITIATION FACTOR TFIID SUBUNIT 5"/>
    <property type="match status" value="1"/>
</dbReference>
<dbReference type="InterPro" id="IPR011047">
    <property type="entry name" value="Quinoprotein_ADH-like_sf"/>
</dbReference>
<evidence type="ECO:0000313" key="4">
    <source>
        <dbReference type="EMBL" id="GAA4062866.1"/>
    </source>
</evidence>
<feature type="repeat" description="WD" evidence="3">
    <location>
        <begin position="33"/>
        <end position="69"/>
    </location>
</feature>
<comment type="caution">
    <text evidence="4">The sequence shown here is derived from an EMBL/GenBank/DDBJ whole genome shotgun (WGS) entry which is preliminary data.</text>
</comment>
<dbReference type="SMART" id="SM00320">
    <property type="entry name" value="WD40"/>
    <property type="match status" value="1"/>
</dbReference>
<dbReference type="PROSITE" id="PS50082">
    <property type="entry name" value="WD_REPEATS_2"/>
    <property type="match status" value="1"/>
</dbReference>
<name>A0ABP7VAT5_9ACTN</name>
<dbReference type="PANTHER" id="PTHR19879">
    <property type="entry name" value="TRANSCRIPTION INITIATION FACTOR TFIID"/>
    <property type="match status" value="1"/>
</dbReference>
<dbReference type="PROSITE" id="PS00678">
    <property type="entry name" value="WD_REPEATS_1"/>
    <property type="match status" value="1"/>
</dbReference>
<dbReference type="SUPFAM" id="SSF50998">
    <property type="entry name" value="Quinoprotein alcohol dehydrogenase-like"/>
    <property type="match status" value="1"/>
</dbReference>
<evidence type="ECO:0000313" key="5">
    <source>
        <dbReference type="Proteomes" id="UP001499984"/>
    </source>
</evidence>
<sequence length="69" mass="7714">MPCRAVEHDDLIRGGVRLWRTRGTGCPRKERLLTGHNDSVHSLDFSRDGRWLASGGADGTVRIWDGRPS</sequence>
<keyword evidence="1 3" id="KW-0853">WD repeat</keyword>
<evidence type="ECO:0000256" key="1">
    <source>
        <dbReference type="ARBA" id="ARBA00022574"/>
    </source>
</evidence>
<reference evidence="5" key="1">
    <citation type="journal article" date="2019" name="Int. J. Syst. Evol. Microbiol.">
        <title>The Global Catalogue of Microorganisms (GCM) 10K type strain sequencing project: providing services to taxonomists for standard genome sequencing and annotation.</title>
        <authorList>
            <consortium name="The Broad Institute Genomics Platform"/>
            <consortium name="The Broad Institute Genome Sequencing Center for Infectious Disease"/>
            <person name="Wu L."/>
            <person name="Ma J."/>
        </authorList>
    </citation>
    <scope>NUCLEOTIDE SEQUENCE [LARGE SCALE GENOMIC DNA]</scope>
    <source>
        <strain evidence="5">JCM 16925</strain>
    </source>
</reference>
<keyword evidence="2" id="KW-0677">Repeat</keyword>
<protein>
    <recommendedName>
        <fullName evidence="6">WD40 repeat domain-containing protein</fullName>
    </recommendedName>
</protein>
<dbReference type="InterPro" id="IPR001680">
    <property type="entry name" value="WD40_rpt"/>
</dbReference>
<proteinExistence type="predicted"/>
<dbReference type="PROSITE" id="PS50294">
    <property type="entry name" value="WD_REPEATS_REGION"/>
    <property type="match status" value="1"/>
</dbReference>
<evidence type="ECO:0008006" key="6">
    <source>
        <dbReference type="Google" id="ProtNLM"/>
    </source>
</evidence>
<evidence type="ECO:0000256" key="3">
    <source>
        <dbReference type="PROSITE-ProRule" id="PRU00221"/>
    </source>
</evidence>
<organism evidence="4 5">
    <name type="scientific">Streptomyces shaanxiensis</name>
    <dbReference type="NCBI Taxonomy" id="653357"/>
    <lineage>
        <taxon>Bacteria</taxon>
        <taxon>Bacillati</taxon>
        <taxon>Actinomycetota</taxon>
        <taxon>Actinomycetes</taxon>
        <taxon>Kitasatosporales</taxon>
        <taxon>Streptomycetaceae</taxon>
        <taxon>Streptomyces</taxon>
    </lineage>
</organism>
<dbReference type="Gene3D" id="2.130.10.10">
    <property type="entry name" value="YVTN repeat-like/Quinoprotein amine dehydrogenase"/>
    <property type="match status" value="1"/>
</dbReference>
<accession>A0ABP7VAT5</accession>